<evidence type="ECO:0000256" key="2">
    <source>
        <dbReference type="ARBA" id="ARBA00022801"/>
    </source>
</evidence>
<reference evidence="9 10" key="1">
    <citation type="submission" date="2023-03" db="EMBL/GenBank/DDBJ databases">
        <title>High-quality genome of Scylla paramamosain provides insights in environmental adaptation.</title>
        <authorList>
            <person name="Zhang L."/>
        </authorList>
    </citation>
    <scope>NUCLEOTIDE SEQUENCE [LARGE SCALE GENOMIC DNA]</scope>
    <source>
        <strain evidence="9">LZ_2023a</strain>
        <tissue evidence="9">Muscle</tissue>
    </source>
</reference>
<evidence type="ECO:0000313" key="9">
    <source>
        <dbReference type="EMBL" id="KAK8386229.1"/>
    </source>
</evidence>
<keyword evidence="4" id="KW-1015">Disulfide bond</keyword>
<keyword evidence="1" id="KW-0645">Protease</keyword>
<gene>
    <name evidence="9" type="ORF">O3P69_010734</name>
</gene>
<dbReference type="Gene3D" id="2.40.10.10">
    <property type="entry name" value="Trypsin-like serine proteases"/>
    <property type="match status" value="1"/>
</dbReference>
<evidence type="ECO:0000259" key="8">
    <source>
        <dbReference type="PROSITE" id="PS50240"/>
    </source>
</evidence>
<dbReference type="InterPro" id="IPR001314">
    <property type="entry name" value="Peptidase_S1A"/>
</dbReference>
<dbReference type="CDD" id="cd00190">
    <property type="entry name" value="Tryp_SPc"/>
    <property type="match status" value="1"/>
</dbReference>
<keyword evidence="2" id="KW-0378">Hydrolase</keyword>
<accession>A0AAW0TFW7</accession>
<comment type="similarity">
    <text evidence="5">Belongs to the peptidase S1 family. CLIP subfamily.</text>
</comment>
<dbReference type="SUPFAM" id="SSF50494">
    <property type="entry name" value="Trypsin-like serine proteases"/>
    <property type="match status" value="1"/>
</dbReference>
<dbReference type="EMBL" id="JARAKH010000031">
    <property type="protein sequence ID" value="KAK8386229.1"/>
    <property type="molecule type" value="Genomic_DNA"/>
</dbReference>
<dbReference type="Proteomes" id="UP001487740">
    <property type="component" value="Unassembled WGS sequence"/>
</dbReference>
<sequence length="716" mass="78294">MRTCNMVTVILWVTAALLSWAAGERTPYRPPADLGLSPVELPPRAKGSRFIFGYPSCEYQGKSGTCYGTVECLALAGTFGNFCSGLSGLCCLFYRSCGMRTSQKSAYFQNQNYPLTGRVDKTCEMNVIRRSDEYCALRVVMKEADFPKPSRIGLCDDASYVVTGTRSSTIAPKCGDLTGETYTYDMRYTDELKLTINTTTMRNGLQWNMEIHQVPCSEYNSQLAGGDGAGAGSGSQGGTGVEVPTGPDGSTGSEGPTGPDGSTGSEGPTGPTIPPVQPPAPPAPPTSISPQPPAPINIKCGERGPPHMPASRSGDYARLWEPTGRRHYPRPGATFQRPSSTYRGSRPNRRTSANRRRPNRKTTNNRSAANKRPETDSKHTSAARQESAVAPNYRFTGAINSTDWAVPSLNNTLFYDYMGLRTPIPTRITYGRLAGIREIPWQVGMVVDGKFHCGGVLIGEQSILTAAHCVVQYKSTPEKLELTLGDWDLRTENDGKSLKVKAQRIIVHPSYSRANLQNDIAMIKMASKVTYTERIKPICLPTTDLELAGMETTISGWGRNEDKLLQPQLKILEAKVISNVLCDERWNKQGAPKGFIVDTMKCMDPTSGDSCNVSLILLFNLEIPEKNFICYCPALVFSLFCLVQTPLYTLRLLHRLFFQGDSGGPSVLEHPPSSGRYVLVGIVSFGSGSCVDPLLPGVYTRVPSYRQWIADNMNMV</sequence>
<dbReference type="PANTHER" id="PTHR24256">
    <property type="entry name" value="TRYPTASE-RELATED"/>
    <property type="match status" value="1"/>
</dbReference>
<dbReference type="Pfam" id="PF00089">
    <property type="entry name" value="Trypsin"/>
    <property type="match status" value="2"/>
</dbReference>
<name>A0AAW0TFW7_SCYPA</name>
<feature type="compositionally biased region" description="Basic residues" evidence="6">
    <location>
        <begin position="346"/>
        <end position="360"/>
    </location>
</feature>
<keyword evidence="7" id="KW-0732">Signal</keyword>
<dbReference type="InterPro" id="IPR001254">
    <property type="entry name" value="Trypsin_dom"/>
</dbReference>
<feature type="compositionally biased region" description="Pro residues" evidence="6">
    <location>
        <begin position="271"/>
        <end position="295"/>
    </location>
</feature>
<feature type="chain" id="PRO_5043351215" description="Peptidase S1 domain-containing protein" evidence="7">
    <location>
        <begin position="24"/>
        <end position="716"/>
    </location>
</feature>
<keyword evidence="10" id="KW-1185">Reference proteome</keyword>
<feature type="domain" description="Peptidase S1" evidence="8">
    <location>
        <begin position="428"/>
        <end position="714"/>
    </location>
</feature>
<keyword evidence="3" id="KW-0720">Serine protease</keyword>
<dbReference type="AlphaFoldDB" id="A0AAW0TFW7"/>
<proteinExistence type="inferred from homology"/>
<evidence type="ECO:0000256" key="7">
    <source>
        <dbReference type="SAM" id="SignalP"/>
    </source>
</evidence>
<feature type="region of interest" description="Disordered" evidence="6">
    <location>
        <begin position="223"/>
        <end position="389"/>
    </location>
</feature>
<dbReference type="InterPro" id="IPR051487">
    <property type="entry name" value="Ser/Thr_Proteases_Immune/Dev"/>
</dbReference>
<organism evidence="9 10">
    <name type="scientific">Scylla paramamosain</name>
    <name type="common">Mud crab</name>
    <dbReference type="NCBI Taxonomy" id="85552"/>
    <lineage>
        <taxon>Eukaryota</taxon>
        <taxon>Metazoa</taxon>
        <taxon>Ecdysozoa</taxon>
        <taxon>Arthropoda</taxon>
        <taxon>Crustacea</taxon>
        <taxon>Multicrustacea</taxon>
        <taxon>Malacostraca</taxon>
        <taxon>Eumalacostraca</taxon>
        <taxon>Eucarida</taxon>
        <taxon>Decapoda</taxon>
        <taxon>Pleocyemata</taxon>
        <taxon>Brachyura</taxon>
        <taxon>Eubrachyura</taxon>
        <taxon>Portunoidea</taxon>
        <taxon>Portunidae</taxon>
        <taxon>Portuninae</taxon>
        <taxon>Scylla</taxon>
    </lineage>
</organism>
<evidence type="ECO:0000256" key="1">
    <source>
        <dbReference type="ARBA" id="ARBA00022670"/>
    </source>
</evidence>
<protein>
    <recommendedName>
        <fullName evidence="8">Peptidase S1 domain-containing protein</fullName>
    </recommendedName>
</protein>
<dbReference type="SMART" id="SM00020">
    <property type="entry name" value="Tryp_SPc"/>
    <property type="match status" value="1"/>
</dbReference>
<feature type="compositionally biased region" description="Low complexity" evidence="6">
    <location>
        <begin position="244"/>
        <end position="270"/>
    </location>
</feature>
<dbReference type="InterPro" id="IPR018114">
    <property type="entry name" value="TRYPSIN_HIS"/>
</dbReference>
<feature type="compositionally biased region" description="Gly residues" evidence="6">
    <location>
        <begin position="225"/>
        <end position="240"/>
    </location>
</feature>
<dbReference type="InterPro" id="IPR043504">
    <property type="entry name" value="Peptidase_S1_PA_chymotrypsin"/>
</dbReference>
<dbReference type="PROSITE" id="PS50240">
    <property type="entry name" value="TRYPSIN_DOM"/>
    <property type="match status" value="1"/>
</dbReference>
<dbReference type="GO" id="GO:0004252">
    <property type="term" value="F:serine-type endopeptidase activity"/>
    <property type="evidence" value="ECO:0007669"/>
    <property type="project" value="InterPro"/>
</dbReference>
<dbReference type="GO" id="GO:0006508">
    <property type="term" value="P:proteolysis"/>
    <property type="evidence" value="ECO:0007669"/>
    <property type="project" value="UniProtKB-KW"/>
</dbReference>
<dbReference type="InterPro" id="IPR009003">
    <property type="entry name" value="Peptidase_S1_PA"/>
</dbReference>
<feature type="signal peptide" evidence="7">
    <location>
        <begin position="1"/>
        <end position="23"/>
    </location>
</feature>
<dbReference type="PRINTS" id="PR00722">
    <property type="entry name" value="CHYMOTRYPSIN"/>
</dbReference>
<evidence type="ECO:0000256" key="4">
    <source>
        <dbReference type="ARBA" id="ARBA00023157"/>
    </source>
</evidence>
<dbReference type="FunFam" id="2.40.10.10:FF:000060">
    <property type="entry name" value="Acrosin"/>
    <property type="match status" value="1"/>
</dbReference>
<dbReference type="PROSITE" id="PS00134">
    <property type="entry name" value="TRYPSIN_HIS"/>
    <property type="match status" value="1"/>
</dbReference>
<evidence type="ECO:0000256" key="6">
    <source>
        <dbReference type="SAM" id="MobiDB-lite"/>
    </source>
</evidence>
<evidence type="ECO:0000256" key="3">
    <source>
        <dbReference type="ARBA" id="ARBA00022825"/>
    </source>
</evidence>
<evidence type="ECO:0000256" key="5">
    <source>
        <dbReference type="ARBA" id="ARBA00024195"/>
    </source>
</evidence>
<evidence type="ECO:0000313" key="10">
    <source>
        <dbReference type="Proteomes" id="UP001487740"/>
    </source>
</evidence>
<comment type="caution">
    <text evidence="9">The sequence shown here is derived from an EMBL/GenBank/DDBJ whole genome shotgun (WGS) entry which is preliminary data.</text>
</comment>